<dbReference type="KEGG" id="ssam:E3D00_06165"/>
<feature type="transmembrane region" description="Helical" evidence="1">
    <location>
        <begin position="58"/>
        <end position="79"/>
    </location>
</feature>
<evidence type="ECO:0000259" key="2">
    <source>
        <dbReference type="Pfam" id="PF25799"/>
    </source>
</evidence>
<dbReference type="Pfam" id="PF05488">
    <property type="entry name" value="PAAR_motif"/>
    <property type="match status" value="1"/>
</dbReference>
<evidence type="ECO:0000256" key="1">
    <source>
        <dbReference type="SAM" id="Phobius"/>
    </source>
</evidence>
<reference evidence="3 4" key="1">
    <citation type="submission" date="2019-03" db="EMBL/GenBank/DDBJ databases">
        <title>The complete genome sequence of Swingsia samuiensis NBRC107927(T).</title>
        <authorList>
            <person name="Chua K.-O."/>
            <person name="Chan K.-G."/>
            <person name="See-Too W.-S."/>
        </authorList>
    </citation>
    <scope>NUCLEOTIDE SEQUENCE [LARGE SCALE GENOMIC DNA]</scope>
    <source>
        <strain evidence="3 4">AH83</strain>
    </source>
</reference>
<dbReference type="Gene3D" id="2.60.200.60">
    <property type="match status" value="1"/>
</dbReference>
<evidence type="ECO:0000313" key="4">
    <source>
        <dbReference type="Proteomes" id="UP000316313"/>
    </source>
</evidence>
<dbReference type="OrthoDB" id="7218381at2"/>
<keyword evidence="1" id="KW-0812">Transmembrane</keyword>
<dbReference type="CDD" id="cd14742">
    <property type="entry name" value="PAAR_RHS"/>
    <property type="match status" value="1"/>
</dbReference>
<dbReference type="RefSeq" id="WP_141460901.1">
    <property type="nucleotide sequence ID" value="NZ_CP038141.1"/>
</dbReference>
<proteinExistence type="predicted"/>
<feature type="domain" description="Double-stranded DNA deaminase toxin A prePAAR motif" evidence="2">
    <location>
        <begin position="3"/>
        <end position="67"/>
    </location>
</feature>
<dbReference type="AlphaFoldDB" id="A0A4Y6UHZ5"/>
<dbReference type="Proteomes" id="UP000316313">
    <property type="component" value="Chromosome"/>
</dbReference>
<sequence>MPAAARLGDPIGHSKALTGFVAGAVTGLVFATGVAIAATMVAGAVAAEVVTAGLATPLVAGVAATVGEIVVSGAVGSYLSSKTENIGENIGSKMQASTGLVVEGSSNVFINGKPAAFVTKKVVCSKIGHPSGDMVAEGASTVFINGQPAGRVGDQVVCGGKIMAGSSNVIIGSPTKRVLSVNPEVPHWVRTAAFVASFLPGVARGAYRLAGAAIKAVAEKGLVGAAKAGGKAVARAMERRAIGAKGQNFYKTKYLKEHHAAEIADTKANFKTHGVSYEEAKKYLNTEEGRKYIDKMQKADPNASLESITDRAVGNIQSGSTLPKSEEASSPLYKIVPPEEGVTAYSPYFMKKEELEAAQKSGKNLGDYFGLPVKSERGTYDVYEVTPRSSATVWSSKIAPASDLGGIVIREGGGEQTLILNRGEWNEPVKIGQVKN</sequence>
<keyword evidence="1" id="KW-0472">Membrane</keyword>
<keyword evidence="4" id="KW-1185">Reference proteome</keyword>
<keyword evidence="1" id="KW-1133">Transmembrane helix</keyword>
<evidence type="ECO:0000313" key="3">
    <source>
        <dbReference type="EMBL" id="QDH17193.1"/>
    </source>
</evidence>
<accession>A0A4Y6UHZ5</accession>
<dbReference type="EMBL" id="CP038141">
    <property type="protein sequence ID" value="QDH17193.1"/>
    <property type="molecule type" value="Genomic_DNA"/>
</dbReference>
<organism evidence="3 4">
    <name type="scientific">Swingsia samuiensis</name>
    <dbReference type="NCBI Taxonomy" id="1293412"/>
    <lineage>
        <taxon>Bacteria</taxon>
        <taxon>Pseudomonadati</taxon>
        <taxon>Pseudomonadota</taxon>
        <taxon>Alphaproteobacteria</taxon>
        <taxon>Acetobacterales</taxon>
        <taxon>Acetobacteraceae</taxon>
        <taxon>Swingsia</taxon>
    </lineage>
</organism>
<dbReference type="InterPro" id="IPR008727">
    <property type="entry name" value="PAAR_motif"/>
</dbReference>
<protein>
    <recommendedName>
        <fullName evidence="2">Double-stranded DNA deaminase toxin A prePAAR motif domain-containing protein</fullName>
    </recommendedName>
</protein>
<name>A0A4Y6UHZ5_9PROT</name>
<gene>
    <name evidence="3" type="ORF">E3D00_06165</name>
</gene>
<feature type="transmembrane region" description="Helical" evidence="1">
    <location>
        <begin position="20"/>
        <end position="46"/>
    </location>
</feature>
<dbReference type="Pfam" id="PF25799">
    <property type="entry name" value="prePAAR_I"/>
    <property type="match status" value="1"/>
</dbReference>
<dbReference type="InterPro" id="IPR057925">
    <property type="entry name" value="prePAAR_DddA"/>
</dbReference>